<accession>A0ABY2DWJ0</accession>
<evidence type="ECO:0000256" key="2">
    <source>
        <dbReference type="SAM" id="Phobius"/>
    </source>
</evidence>
<keyword evidence="5" id="KW-1185">Reference proteome</keyword>
<feature type="domain" description="M23ase beta-sheet core" evidence="3">
    <location>
        <begin position="275"/>
        <end position="379"/>
    </location>
</feature>
<gene>
    <name evidence="4" type="ORF">EXU48_23845</name>
</gene>
<protein>
    <submittedName>
        <fullName evidence="4">M23 family metallopeptidase</fullName>
    </submittedName>
</protein>
<reference evidence="4 5" key="1">
    <citation type="submission" date="2019-03" db="EMBL/GenBank/DDBJ databases">
        <title>Genomic features of bacteria from cold environments.</title>
        <authorList>
            <person name="Shen L."/>
        </authorList>
    </citation>
    <scope>NUCLEOTIDE SEQUENCE [LARGE SCALE GENOMIC DNA]</scope>
    <source>
        <strain evidence="5">T3246-1</strain>
    </source>
</reference>
<dbReference type="Gene3D" id="2.70.70.10">
    <property type="entry name" value="Glucose Permease (Domain IIA)"/>
    <property type="match status" value="1"/>
</dbReference>
<dbReference type="InterPro" id="IPR011055">
    <property type="entry name" value="Dup_hybrid_motif"/>
</dbReference>
<proteinExistence type="predicted"/>
<keyword evidence="2" id="KW-0812">Transmembrane</keyword>
<dbReference type="Proteomes" id="UP000504882">
    <property type="component" value="Unassembled WGS sequence"/>
</dbReference>
<evidence type="ECO:0000256" key="1">
    <source>
        <dbReference type="ARBA" id="ARBA00022729"/>
    </source>
</evidence>
<dbReference type="InterPro" id="IPR050570">
    <property type="entry name" value="Cell_wall_metabolism_enzyme"/>
</dbReference>
<feature type="transmembrane region" description="Helical" evidence="2">
    <location>
        <begin position="7"/>
        <end position="30"/>
    </location>
</feature>
<dbReference type="CDD" id="cd12797">
    <property type="entry name" value="M23_peptidase"/>
    <property type="match status" value="1"/>
</dbReference>
<dbReference type="EMBL" id="SMNA01000020">
    <property type="protein sequence ID" value="TDE88157.1"/>
    <property type="molecule type" value="Genomic_DNA"/>
</dbReference>
<keyword evidence="1" id="KW-0732">Signal</keyword>
<evidence type="ECO:0000313" key="4">
    <source>
        <dbReference type="EMBL" id="TDE88157.1"/>
    </source>
</evidence>
<dbReference type="Pfam" id="PF01551">
    <property type="entry name" value="Peptidase_M23"/>
    <property type="match status" value="1"/>
</dbReference>
<keyword evidence="2" id="KW-0472">Membrane</keyword>
<dbReference type="PANTHER" id="PTHR21666">
    <property type="entry name" value="PEPTIDASE-RELATED"/>
    <property type="match status" value="1"/>
</dbReference>
<dbReference type="RefSeq" id="WP_133110204.1">
    <property type="nucleotide sequence ID" value="NZ_SMNA01000020.1"/>
</dbReference>
<evidence type="ECO:0000259" key="3">
    <source>
        <dbReference type="Pfam" id="PF01551"/>
    </source>
</evidence>
<dbReference type="SUPFAM" id="SSF51261">
    <property type="entry name" value="Duplicated hybrid motif"/>
    <property type="match status" value="1"/>
</dbReference>
<organism evidence="4 5">
    <name type="scientific">Occultella glacieicola</name>
    <dbReference type="NCBI Taxonomy" id="2518684"/>
    <lineage>
        <taxon>Bacteria</taxon>
        <taxon>Bacillati</taxon>
        <taxon>Actinomycetota</taxon>
        <taxon>Actinomycetes</taxon>
        <taxon>Micrococcales</taxon>
        <taxon>Ruaniaceae</taxon>
        <taxon>Occultella</taxon>
    </lineage>
</organism>
<evidence type="ECO:0000313" key="5">
    <source>
        <dbReference type="Proteomes" id="UP000504882"/>
    </source>
</evidence>
<comment type="caution">
    <text evidence="4">The sequence shown here is derived from an EMBL/GenBank/DDBJ whole genome shotgun (WGS) entry which is preliminary data.</text>
</comment>
<dbReference type="PANTHER" id="PTHR21666:SF289">
    <property type="entry name" value="L-ALA--D-GLU ENDOPEPTIDASE"/>
    <property type="match status" value="1"/>
</dbReference>
<name>A0ABY2DWJ0_9MICO</name>
<dbReference type="InterPro" id="IPR016047">
    <property type="entry name" value="M23ase_b-sheet_dom"/>
</dbReference>
<keyword evidence="2" id="KW-1133">Transmembrane helix</keyword>
<sequence>MNRGAGVGLAAIIAAPLALIFGLLLVVVILDEDSSDAAAAAGSCDLSGQITLVDTSALPGEVAGYSGRQLENAAIIIDVAASRGLSERAAAIAVMTAMRESTLLNLANAGTYTPPASWTGDWAAQRSVAILSVDYPNDGVADGDWDSVGLFQGRPSQGWGGDGEPAEQIQNLLNPTYTAGRFLDALVAVPGWENMLPAVAAQTVQRSAFPDAYTEDWQPALDVVAALVDVEVTRGECGQYPGTVSAGGWVKPVAGASYSSEYGMRINPVTGAFTEHAGSDFAAPAGTPIYAATDGVVVHVSCDRWEGRSPCNVQIDHGLDASGRRIMSLYVHMYPDGVFAQVGQTVSAGDHIAAVGSNGQSTGAHLHFEIWIDGDDVDPMNYLPTVGIAMP</sequence>